<keyword evidence="12" id="KW-1185">Reference proteome</keyword>
<proteinExistence type="inferred from homology"/>
<organism evidence="11 12">
    <name type="scientific">Piscinibacter terrae</name>
    <dbReference type="NCBI Taxonomy" id="2496871"/>
    <lineage>
        <taxon>Bacteria</taxon>
        <taxon>Pseudomonadati</taxon>
        <taxon>Pseudomonadota</taxon>
        <taxon>Betaproteobacteria</taxon>
        <taxon>Burkholderiales</taxon>
        <taxon>Sphaerotilaceae</taxon>
        <taxon>Piscinibacter</taxon>
    </lineage>
</organism>
<evidence type="ECO:0000256" key="4">
    <source>
        <dbReference type="ARBA" id="ARBA00022452"/>
    </source>
</evidence>
<dbReference type="AlphaFoldDB" id="A0A3N7HLN4"/>
<dbReference type="EMBL" id="QUSW01000005">
    <property type="protein sequence ID" value="RQP23004.1"/>
    <property type="molecule type" value="Genomic_DNA"/>
</dbReference>
<dbReference type="Pfam" id="PF02264">
    <property type="entry name" value="LamB"/>
    <property type="match status" value="1"/>
</dbReference>
<keyword evidence="10" id="KW-0732">Signal</keyword>
<keyword evidence="8" id="KW-0472">Membrane</keyword>
<keyword evidence="3" id="KW-0813">Transport</keyword>
<dbReference type="InterPro" id="IPR050286">
    <property type="entry name" value="G_neg_Bact_CarbUptk_Porin"/>
</dbReference>
<gene>
    <name evidence="11" type="ORF">DZC73_17905</name>
</gene>
<keyword evidence="7" id="KW-0626">Porin</keyword>
<dbReference type="PANTHER" id="PTHR38762:SF1">
    <property type="entry name" value="CRYPTIC OUTER MEMBRANE PORIN BGLH-RELATED"/>
    <property type="match status" value="1"/>
</dbReference>
<comment type="similarity">
    <text evidence="2">Belongs to the porin LamB (TC 1.B.3) family.</text>
</comment>
<evidence type="ECO:0000256" key="5">
    <source>
        <dbReference type="ARBA" id="ARBA00022692"/>
    </source>
</evidence>
<reference evidence="11 12" key="1">
    <citation type="submission" date="2018-08" db="EMBL/GenBank/DDBJ databases">
        <authorList>
            <person name="Khan S.A."/>
            <person name="Jeon C.O."/>
            <person name="Chun B.H."/>
            <person name="Jeong S.E."/>
        </authorList>
    </citation>
    <scope>NUCLEOTIDE SEQUENCE [LARGE SCALE GENOMIC DNA]</scope>
    <source>
        <strain evidence="11 12">S-16</strain>
    </source>
</reference>
<dbReference type="GO" id="GO:0009279">
    <property type="term" value="C:cell outer membrane"/>
    <property type="evidence" value="ECO:0007669"/>
    <property type="project" value="UniProtKB-SubCell"/>
</dbReference>
<evidence type="ECO:0000256" key="2">
    <source>
        <dbReference type="ARBA" id="ARBA00007055"/>
    </source>
</evidence>
<dbReference type="OrthoDB" id="106611at2"/>
<protein>
    <submittedName>
        <fullName evidence="11">Carbohydrate porin</fullName>
    </submittedName>
</protein>
<dbReference type="PANTHER" id="PTHR38762">
    <property type="entry name" value="CRYPTIC OUTER MEMBRANE PORIN BGLH-RELATED"/>
    <property type="match status" value="1"/>
</dbReference>
<dbReference type="GO" id="GO:0015774">
    <property type="term" value="P:polysaccharide transport"/>
    <property type="evidence" value="ECO:0007669"/>
    <property type="project" value="TreeGrafter"/>
</dbReference>
<comment type="caution">
    <text evidence="11">The sequence shown here is derived from an EMBL/GenBank/DDBJ whole genome shotgun (WGS) entry which is preliminary data.</text>
</comment>
<keyword evidence="6" id="KW-0406">Ion transport</keyword>
<dbReference type="Proteomes" id="UP000267464">
    <property type="component" value="Unassembled WGS sequence"/>
</dbReference>
<evidence type="ECO:0000313" key="11">
    <source>
        <dbReference type="EMBL" id="RQP23004.1"/>
    </source>
</evidence>
<feature type="chain" id="PRO_5018285323" evidence="10">
    <location>
        <begin position="30"/>
        <end position="397"/>
    </location>
</feature>
<keyword evidence="4" id="KW-1134">Transmembrane beta strand</keyword>
<dbReference type="InterPro" id="IPR003192">
    <property type="entry name" value="Porin_LamB"/>
</dbReference>
<dbReference type="GO" id="GO:0046930">
    <property type="term" value="C:pore complex"/>
    <property type="evidence" value="ECO:0007669"/>
    <property type="project" value="UniProtKB-KW"/>
</dbReference>
<evidence type="ECO:0000256" key="8">
    <source>
        <dbReference type="ARBA" id="ARBA00023136"/>
    </source>
</evidence>
<comment type="subcellular location">
    <subcellularLocation>
        <location evidence="1">Cell outer membrane</location>
        <topology evidence="1">Multi-pass membrane protein</topology>
    </subcellularLocation>
</comment>
<reference evidence="11 12" key="2">
    <citation type="submission" date="2018-12" db="EMBL/GenBank/DDBJ databases">
        <title>Rhizobacter gummiphilus sp. nov., a rubber-degrading bacterium isolated from the soil of a botanical garden in Japan.</title>
        <authorList>
            <person name="Shunsuke S.S."/>
        </authorList>
    </citation>
    <scope>NUCLEOTIDE SEQUENCE [LARGE SCALE GENOMIC DNA]</scope>
    <source>
        <strain evidence="11 12">S-16</strain>
    </source>
</reference>
<evidence type="ECO:0000256" key="3">
    <source>
        <dbReference type="ARBA" id="ARBA00022448"/>
    </source>
</evidence>
<dbReference type="RefSeq" id="WP_124541749.1">
    <property type="nucleotide sequence ID" value="NZ_QUSW01000005.1"/>
</dbReference>
<dbReference type="GO" id="GO:0006811">
    <property type="term" value="P:monoatomic ion transport"/>
    <property type="evidence" value="ECO:0007669"/>
    <property type="project" value="UniProtKB-KW"/>
</dbReference>
<evidence type="ECO:0000256" key="7">
    <source>
        <dbReference type="ARBA" id="ARBA00023114"/>
    </source>
</evidence>
<evidence type="ECO:0000256" key="1">
    <source>
        <dbReference type="ARBA" id="ARBA00004571"/>
    </source>
</evidence>
<evidence type="ECO:0000256" key="9">
    <source>
        <dbReference type="ARBA" id="ARBA00023237"/>
    </source>
</evidence>
<keyword evidence="5" id="KW-0812">Transmembrane</keyword>
<evidence type="ECO:0000256" key="10">
    <source>
        <dbReference type="SAM" id="SignalP"/>
    </source>
</evidence>
<feature type="signal peptide" evidence="10">
    <location>
        <begin position="1"/>
        <end position="29"/>
    </location>
</feature>
<dbReference type="SUPFAM" id="SSF56935">
    <property type="entry name" value="Porins"/>
    <property type="match status" value="1"/>
</dbReference>
<keyword evidence="9" id="KW-0998">Cell outer membrane</keyword>
<dbReference type="InterPro" id="IPR036998">
    <property type="entry name" value="Porin_LamB_sf"/>
</dbReference>
<accession>A0A3N7HLN4</accession>
<dbReference type="Gene3D" id="2.40.170.10">
    <property type="entry name" value="Porin, LamB type"/>
    <property type="match status" value="1"/>
</dbReference>
<sequence length="397" mass="41824">MHLPKNLHMPLFIAALALAAAWATPEAQAVDMDGYMRAGPGAAKKDAARACYGLQGPGLKYRLGNECDIYGEFGLSQVVKTEGVSYKVKVMPNLWNPSTDSTGASVGLAQMFVEGSGFDFAPDTLFWAGKRFLGRADVHIVDTYFVTLDGVGAGAEFKLGDDKKLGLSYFHTDASATESGDRLHADLTGLNVNPGGKLRVLGTLARSNFTGGHGGVGLVLQHDQDNFLGLGGGNTAWLAYTRGSAGLDGNFGNLHADSGDHSLRLVESITWQQGPLGGQALALWQNDQSTASGKVVSTSLGGRVSYAMTKHLKLLAEAGYSTKKPEGGERQKLAKFTVGPAVSIGPDFWNRPELRLYVTTARWNDAANAAAGAGGVTGLGDGKTSGTSYGAQFEIWF</sequence>
<dbReference type="GO" id="GO:0015144">
    <property type="term" value="F:carbohydrate transmembrane transporter activity"/>
    <property type="evidence" value="ECO:0007669"/>
    <property type="project" value="TreeGrafter"/>
</dbReference>
<evidence type="ECO:0000256" key="6">
    <source>
        <dbReference type="ARBA" id="ARBA00023065"/>
    </source>
</evidence>
<name>A0A3N7HLN4_9BURK</name>
<evidence type="ECO:0000313" key="12">
    <source>
        <dbReference type="Proteomes" id="UP000267464"/>
    </source>
</evidence>
<dbReference type="GO" id="GO:0015288">
    <property type="term" value="F:porin activity"/>
    <property type="evidence" value="ECO:0007669"/>
    <property type="project" value="UniProtKB-KW"/>
</dbReference>